<dbReference type="SMART" id="SM00028">
    <property type="entry name" value="TPR"/>
    <property type="match status" value="4"/>
</dbReference>
<keyword evidence="3" id="KW-1185">Reference proteome</keyword>
<dbReference type="InterPro" id="IPR019734">
    <property type="entry name" value="TPR_rpt"/>
</dbReference>
<gene>
    <name evidence="2" type="ORF">QO018_005708</name>
</gene>
<dbReference type="Gene3D" id="3.40.50.2000">
    <property type="entry name" value="Glycogen Phosphorylase B"/>
    <property type="match status" value="1"/>
</dbReference>
<dbReference type="SUPFAM" id="SSF53756">
    <property type="entry name" value="UDP-Glycosyltransferase/glycogen phosphorylase"/>
    <property type="match status" value="1"/>
</dbReference>
<name>A0ABU0MTJ5_9PROT</name>
<protein>
    <submittedName>
        <fullName evidence="2">Tetratricopeptide (TPR) repeat protein</fullName>
    </submittedName>
</protein>
<dbReference type="RefSeq" id="WP_209990163.1">
    <property type="nucleotide sequence ID" value="NZ_JAGINO010000032.1"/>
</dbReference>
<evidence type="ECO:0000313" key="2">
    <source>
        <dbReference type="EMBL" id="MDQ0536810.1"/>
    </source>
</evidence>
<dbReference type="PANTHER" id="PTHR44809:SF1">
    <property type="entry name" value="PROTEIN O-MANNOSYL-TRANSFERASE TMTC1"/>
    <property type="match status" value="1"/>
</dbReference>
<feature type="repeat" description="TPR" evidence="1">
    <location>
        <begin position="83"/>
        <end position="116"/>
    </location>
</feature>
<feature type="repeat" description="TPR" evidence="1">
    <location>
        <begin position="117"/>
        <end position="150"/>
    </location>
</feature>
<dbReference type="Pfam" id="PF13181">
    <property type="entry name" value="TPR_8"/>
    <property type="match status" value="1"/>
</dbReference>
<evidence type="ECO:0000256" key="1">
    <source>
        <dbReference type="PROSITE-ProRule" id="PRU00339"/>
    </source>
</evidence>
<comment type="caution">
    <text evidence="2">The sequence shown here is derived from an EMBL/GenBank/DDBJ whole genome shotgun (WGS) entry which is preliminary data.</text>
</comment>
<reference evidence="2 3" key="1">
    <citation type="submission" date="2023-07" db="EMBL/GenBank/DDBJ databases">
        <title>Genomic Encyclopedia of Type Strains, Phase IV (KMG-IV): sequencing the most valuable type-strain genomes for metagenomic binning, comparative biology and taxonomic classification.</title>
        <authorList>
            <person name="Goeker M."/>
        </authorList>
    </citation>
    <scope>NUCLEOTIDE SEQUENCE [LARGE SCALE GENOMIC DNA]</scope>
    <source>
        <strain evidence="2 3">DSM 19922</strain>
    </source>
</reference>
<dbReference type="Pfam" id="PF13432">
    <property type="entry name" value="TPR_16"/>
    <property type="match status" value="3"/>
</dbReference>
<dbReference type="PROSITE" id="PS50005">
    <property type="entry name" value="TPR"/>
    <property type="match status" value="3"/>
</dbReference>
<dbReference type="EMBL" id="JAUSVU010000032">
    <property type="protein sequence ID" value="MDQ0536810.1"/>
    <property type="molecule type" value="Genomic_DNA"/>
</dbReference>
<dbReference type="SUPFAM" id="SSF48452">
    <property type="entry name" value="TPR-like"/>
    <property type="match status" value="1"/>
</dbReference>
<feature type="repeat" description="TPR" evidence="1">
    <location>
        <begin position="186"/>
        <end position="219"/>
    </location>
</feature>
<dbReference type="Proteomes" id="UP001244552">
    <property type="component" value="Unassembled WGS sequence"/>
</dbReference>
<proteinExistence type="predicted"/>
<accession>A0ABU0MTJ5</accession>
<organism evidence="2 3">
    <name type="scientific">Azospirillum picis</name>
    <dbReference type="NCBI Taxonomy" id="488438"/>
    <lineage>
        <taxon>Bacteria</taxon>
        <taxon>Pseudomonadati</taxon>
        <taxon>Pseudomonadota</taxon>
        <taxon>Alphaproteobacteria</taxon>
        <taxon>Rhodospirillales</taxon>
        <taxon>Azospirillaceae</taxon>
        <taxon>Azospirillum</taxon>
    </lineage>
</organism>
<keyword evidence="1" id="KW-0802">TPR repeat</keyword>
<dbReference type="InterPro" id="IPR011990">
    <property type="entry name" value="TPR-like_helical_dom_sf"/>
</dbReference>
<sequence>MASPAQPPVPPATETQQTLEHALALLQAGRAGEAEALCRTLLSRQPQDADGHHLHGVAALASKHLDEAAARIARAVALAPQVARFYTNLGTAQQGGGRSEPAERSYCHALRLAPDQAETRFNLGNLLVSAARLQDAEAAYQSALALQPARGKYWANLGKLRLRQQRHVETLRAYAIADQAPGGPFPESDVNRGMAHQRLNQLPQALACYERALAAFPDNASAHWNRALALLLSGRLQEGWEEYEWRWRLADSPPRGFAQPLWSGQPLADRTLLLHAEQGLGDTLQFVRYLPLVAARVKALVLECQPPLRRLLADSFPGVTVVAAGEALPDFDVQAPLLSLPRLFATTLDAIPGAPPYLLAANGRTVPPPRPGTLAVALVWGGDPSHRNDQQRSLDAAALAELLGLPGVTFYSVQKGARAGQLAEAVAGAQLPTGHIVDLGPEIGDFADTAAILQRMDRVVTVDTSVAHLAGALHVPVDILLPYSPDWRWLLERADSPWYPAATLFRQAAPGEWGGVIRSLASHLSRIRSVATAHPGRYSR</sequence>
<dbReference type="Gene3D" id="1.25.40.10">
    <property type="entry name" value="Tetratricopeptide repeat domain"/>
    <property type="match status" value="3"/>
</dbReference>
<dbReference type="PANTHER" id="PTHR44809">
    <property type="match status" value="1"/>
</dbReference>
<evidence type="ECO:0000313" key="3">
    <source>
        <dbReference type="Proteomes" id="UP001244552"/>
    </source>
</evidence>
<dbReference type="InterPro" id="IPR052943">
    <property type="entry name" value="TMTC_O-mannosyl-trnsfr"/>
</dbReference>